<dbReference type="Proteomes" id="UP000271098">
    <property type="component" value="Unassembled WGS sequence"/>
</dbReference>
<dbReference type="EMBL" id="UYRT01080388">
    <property type="protein sequence ID" value="VDN22655.1"/>
    <property type="molecule type" value="Genomic_DNA"/>
</dbReference>
<accession>A0A183DY25</accession>
<dbReference type="SMART" id="SM00648">
    <property type="entry name" value="SWAP"/>
    <property type="match status" value="1"/>
</dbReference>
<dbReference type="InterPro" id="IPR000061">
    <property type="entry name" value="Surp"/>
</dbReference>
<dbReference type="Pfam" id="PF01805">
    <property type="entry name" value="Surp"/>
    <property type="match status" value="1"/>
</dbReference>
<dbReference type="PANTHER" id="PTHR12323:SF0">
    <property type="entry name" value="CALCIUM HOMEOSTASIS ENDOPLASMIC RETICULUM PROTEIN"/>
    <property type="match status" value="1"/>
</dbReference>
<dbReference type="AlphaFoldDB" id="A0A183DY25"/>
<dbReference type="InterPro" id="IPR035967">
    <property type="entry name" value="SWAP/Surp_sf"/>
</dbReference>
<sequence>MLAAPLVPPRPPDDEDSRNVIDRLAEFVAKNGMEFEERTRAKQYGDPRFGFLFGGEFADYYRFRVLQEIQKLNSGTIPPAGLAPPPPLPPVAPNVQIPQFDASAALAQMQTYERQIADSEANLRAQFQSIEAQKEAQLAVAIEKAEASKITTICEQVSLDVEPLAKMLDQLSGHCSKDVISAQLAVAIEKAEASKITTICEQVSLDVEPLAKMLDQLSGHCSKDVISKIVKFYIYTHIYAYVYVCMHLSI</sequence>
<dbReference type="Gene3D" id="1.10.10.790">
    <property type="entry name" value="Surp module"/>
    <property type="match status" value="1"/>
</dbReference>
<dbReference type="OrthoDB" id="21470at2759"/>
<reference evidence="2 3" key="2">
    <citation type="submission" date="2018-11" db="EMBL/GenBank/DDBJ databases">
        <authorList>
            <consortium name="Pathogen Informatics"/>
        </authorList>
    </citation>
    <scope>NUCLEOTIDE SEQUENCE [LARGE SCALE GENOMIC DNA]</scope>
</reference>
<dbReference type="GO" id="GO:0003723">
    <property type="term" value="F:RNA binding"/>
    <property type="evidence" value="ECO:0007669"/>
    <property type="project" value="InterPro"/>
</dbReference>
<reference evidence="4" key="1">
    <citation type="submission" date="2016-06" db="UniProtKB">
        <authorList>
            <consortium name="WormBaseParasite"/>
        </authorList>
    </citation>
    <scope>IDENTIFICATION</scope>
</reference>
<evidence type="ECO:0000259" key="1">
    <source>
        <dbReference type="PROSITE" id="PS50128"/>
    </source>
</evidence>
<dbReference type="GO" id="GO:0048471">
    <property type="term" value="C:perinuclear region of cytoplasm"/>
    <property type="evidence" value="ECO:0007669"/>
    <property type="project" value="TreeGrafter"/>
</dbReference>
<protein>
    <submittedName>
        <fullName evidence="4">SURP motif domain-containing protein</fullName>
    </submittedName>
</protein>
<dbReference type="PROSITE" id="PS50128">
    <property type="entry name" value="SURP"/>
    <property type="match status" value="1"/>
</dbReference>
<feature type="domain" description="SURP motif" evidence="1">
    <location>
        <begin position="20"/>
        <end position="62"/>
    </location>
</feature>
<evidence type="ECO:0000313" key="2">
    <source>
        <dbReference type="EMBL" id="VDN22655.1"/>
    </source>
</evidence>
<dbReference type="GO" id="GO:0006874">
    <property type="term" value="P:intracellular calcium ion homeostasis"/>
    <property type="evidence" value="ECO:0007669"/>
    <property type="project" value="TreeGrafter"/>
</dbReference>
<dbReference type="GO" id="GO:0006396">
    <property type="term" value="P:RNA processing"/>
    <property type="evidence" value="ECO:0007669"/>
    <property type="project" value="InterPro"/>
</dbReference>
<dbReference type="WBParaSite" id="GPUH_0001363101-mRNA-1">
    <property type="protein sequence ID" value="GPUH_0001363101-mRNA-1"/>
    <property type="gene ID" value="GPUH_0001363101"/>
</dbReference>
<keyword evidence="3" id="KW-1185">Reference proteome</keyword>
<dbReference type="PANTHER" id="PTHR12323">
    <property type="entry name" value="SR-RELATED CTD ASSOCIATED FACTOR 6"/>
    <property type="match status" value="1"/>
</dbReference>
<evidence type="ECO:0000313" key="3">
    <source>
        <dbReference type="Proteomes" id="UP000271098"/>
    </source>
</evidence>
<proteinExistence type="predicted"/>
<name>A0A183DY25_9BILA</name>
<organism evidence="4">
    <name type="scientific">Gongylonema pulchrum</name>
    <dbReference type="NCBI Taxonomy" id="637853"/>
    <lineage>
        <taxon>Eukaryota</taxon>
        <taxon>Metazoa</taxon>
        <taxon>Ecdysozoa</taxon>
        <taxon>Nematoda</taxon>
        <taxon>Chromadorea</taxon>
        <taxon>Rhabditida</taxon>
        <taxon>Spirurina</taxon>
        <taxon>Spiruromorpha</taxon>
        <taxon>Spiruroidea</taxon>
        <taxon>Gongylonematidae</taxon>
        <taxon>Gongylonema</taxon>
    </lineage>
</organism>
<gene>
    <name evidence="2" type="ORF">GPUH_LOCUS13616</name>
</gene>
<dbReference type="SUPFAM" id="SSF109905">
    <property type="entry name" value="Surp module (SWAP domain)"/>
    <property type="match status" value="1"/>
</dbReference>
<evidence type="ECO:0000313" key="4">
    <source>
        <dbReference type="WBParaSite" id="GPUH_0001363101-mRNA-1"/>
    </source>
</evidence>